<reference evidence="1 2" key="2">
    <citation type="submission" date="2021-10" db="EMBL/GenBank/DDBJ databases">
        <authorList>
            <person name="Piombo E."/>
        </authorList>
    </citation>
    <scope>NUCLEOTIDE SEQUENCE [LARGE SCALE GENOMIC DNA]</scope>
</reference>
<proteinExistence type="predicted"/>
<name>A0A9N9TY87_9HYPO</name>
<dbReference type="OrthoDB" id="6428749at2759"/>
<accession>A0A9N9TY87</accession>
<dbReference type="Proteomes" id="UP000754883">
    <property type="component" value="Unassembled WGS sequence"/>
</dbReference>
<organism evidence="1 2">
    <name type="scientific">Clonostachys byssicola</name>
    <dbReference type="NCBI Taxonomy" id="160290"/>
    <lineage>
        <taxon>Eukaryota</taxon>
        <taxon>Fungi</taxon>
        <taxon>Dikarya</taxon>
        <taxon>Ascomycota</taxon>
        <taxon>Pezizomycotina</taxon>
        <taxon>Sordariomycetes</taxon>
        <taxon>Hypocreomycetidae</taxon>
        <taxon>Hypocreales</taxon>
        <taxon>Bionectriaceae</taxon>
        <taxon>Clonostachys</taxon>
    </lineage>
</organism>
<evidence type="ECO:0000313" key="2">
    <source>
        <dbReference type="Proteomes" id="UP000754883"/>
    </source>
</evidence>
<reference evidence="2" key="1">
    <citation type="submission" date="2019-06" db="EMBL/GenBank/DDBJ databases">
        <authorList>
            <person name="Broberg M."/>
        </authorList>
    </citation>
    <scope>NUCLEOTIDE SEQUENCE [LARGE SCALE GENOMIC DNA]</scope>
</reference>
<keyword evidence="2" id="KW-1185">Reference proteome</keyword>
<comment type="caution">
    <text evidence="1">The sequence shown here is derived from an EMBL/GenBank/DDBJ whole genome shotgun (WGS) entry which is preliminary data.</text>
</comment>
<gene>
    <name evidence="1" type="ORF">CBYS24578_00016327</name>
</gene>
<evidence type="ECO:0000313" key="1">
    <source>
        <dbReference type="EMBL" id="CAG9973278.1"/>
    </source>
</evidence>
<protein>
    <submittedName>
        <fullName evidence="1">Uncharacterized protein</fullName>
    </submittedName>
</protein>
<sequence length="348" mass="39042">MLACGAMHMRAMSNYVSTPKTPFHYYSDAVAAVSRTLRGELGAHGEYNALGTYNDSFDALVISIILLYIYGTWTAADIRSNEDRCHHVRGATQLLKMRYCQTTDPFPLRPIDRVIIESVLCQHFLLTARHPFFPNAFVDTEFWASMESVLGGATCSADFSTANRPILGVLIPLCRLILTIVQLNRSPLRGDAATLTATKQEMAYWEASIEETQFENTHAMGIYNALVVEYVLAASLMLDWIVDAAPSQEAHPFNIPYGESWQLRRAIDVLKRMVYKDKWTRCYLGMWPLQILGYAVDAEGDIALIREDLDRRGHVTGMGEARMVRSELEALWRTRKDSAGGLGAASME</sequence>
<dbReference type="AlphaFoldDB" id="A0A9N9TY87"/>
<dbReference type="EMBL" id="CABFNO020001244">
    <property type="protein sequence ID" value="CAG9973278.1"/>
    <property type="molecule type" value="Genomic_DNA"/>
</dbReference>